<reference evidence="2" key="1">
    <citation type="submission" date="2014-09" db="EMBL/GenBank/DDBJ databases">
        <authorList>
            <person name="Magalhaes I.L.F."/>
            <person name="Oliveira U."/>
            <person name="Santos F.R."/>
            <person name="Vidigal T.H.D.A."/>
            <person name="Brescovit A.D."/>
            <person name="Santos A.J."/>
        </authorList>
    </citation>
    <scope>NUCLEOTIDE SEQUENCE</scope>
    <source>
        <tissue evidence="2">Shoot tissue taken approximately 20 cm above the soil surface</tissue>
    </source>
</reference>
<dbReference type="EMBL" id="GBRH01259735">
    <property type="protein sequence ID" value="JAD38160.1"/>
    <property type="molecule type" value="Transcribed_RNA"/>
</dbReference>
<evidence type="ECO:0000256" key="1">
    <source>
        <dbReference type="SAM" id="Phobius"/>
    </source>
</evidence>
<keyword evidence="1" id="KW-0812">Transmembrane</keyword>
<sequence length="60" mass="6845">MLKPWNGSACLNKHVFRGECFQTISLHLVLILTLTGACFLYCSLMNLNPFPTYLVLYATY</sequence>
<keyword evidence="1" id="KW-0472">Membrane</keyword>
<organism evidence="2">
    <name type="scientific">Arundo donax</name>
    <name type="common">Giant reed</name>
    <name type="synonym">Donax arundinaceus</name>
    <dbReference type="NCBI Taxonomy" id="35708"/>
    <lineage>
        <taxon>Eukaryota</taxon>
        <taxon>Viridiplantae</taxon>
        <taxon>Streptophyta</taxon>
        <taxon>Embryophyta</taxon>
        <taxon>Tracheophyta</taxon>
        <taxon>Spermatophyta</taxon>
        <taxon>Magnoliopsida</taxon>
        <taxon>Liliopsida</taxon>
        <taxon>Poales</taxon>
        <taxon>Poaceae</taxon>
        <taxon>PACMAD clade</taxon>
        <taxon>Arundinoideae</taxon>
        <taxon>Arundineae</taxon>
        <taxon>Arundo</taxon>
    </lineage>
</organism>
<proteinExistence type="predicted"/>
<reference evidence="2" key="2">
    <citation type="journal article" date="2015" name="Data Brief">
        <title>Shoot transcriptome of the giant reed, Arundo donax.</title>
        <authorList>
            <person name="Barrero R.A."/>
            <person name="Guerrero F.D."/>
            <person name="Moolhuijzen P."/>
            <person name="Goolsby J.A."/>
            <person name="Tidwell J."/>
            <person name="Bellgard S.E."/>
            <person name="Bellgard M.I."/>
        </authorList>
    </citation>
    <scope>NUCLEOTIDE SEQUENCE</scope>
    <source>
        <tissue evidence="2">Shoot tissue taken approximately 20 cm above the soil surface</tissue>
    </source>
</reference>
<protein>
    <submittedName>
        <fullName evidence="2">Uncharacterized protein</fullName>
    </submittedName>
</protein>
<name>A0A0A8ZN59_ARUDO</name>
<feature type="transmembrane region" description="Helical" evidence="1">
    <location>
        <begin position="24"/>
        <end position="44"/>
    </location>
</feature>
<keyword evidence="1" id="KW-1133">Transmembrane helix</keyword>
<accession>A0A0A8ZN59</accession>
<evidence type="ECO:0000313" key="2">
    <source>
        <dbReference type="EMBL" id="JAD38160.1"/>
    </source>
</evidence>
<dbReference type="AlphaFoldDB" id="A0A0A8ZN59"/>